<dbReference type="EMBL" id="BMIF01000009">
    <property type="protein sequence ID" value="GGA74181.1"/>
    <property type="molecule type" value="Genomic_DNA"/>
</dbReference>
<reference evidence="1" key="1">
    <citation type="journal article" date="2014" name="Int. J. Syst. Evol. Microbiol.">
        <title>Complete genome sequence of Corynebacterium casei LMG S-19264T (=DSM 44701T), isolated from a smear-ripened cheese.</title>
        <authorList>
            <consortium name="US DOE Joint Genome Institute (JGI-PGF)"/>
            <person name="Walter F."/>
            <person name="Albersmeier A."/>
            <person name="Kalinowski J."/>
            <person name="Ruckert C."/>
        </authorList>
    </citation>
    <scope>NUCLEOTIDE SEQUENCE</scope>
    <source>
        <strain evidence="1">CGMCC 1.15320</strain>
    </source>
</reference>
<organism evidence="1 2">
    <name type="scientific">Nitratireductor aestuarii</name>
    <dbReference type="NCBI Taxonomy" id="1735103"/>
    <lineage>
        <taxon>Bacteria</taxon>
        <taxon>Pseudomonadati</taxon>
        <taxon>Pseudomonadota</taxon>
        <taxon>Alphaproteobacteria</taxon>
        <taxon>Hyphomicrobiales</taxon>
        <taxon>Phyllobacteriaceae</taxon>
        <taxon>Nitratireductor</taxon>
    </lineage>
</organism>
<evidence type="ECO:0008006" key="3">
    <source>
        <dbReference type="Google" id="ProtNLM"/>
    </source>
</evidence>
<evidence type="ECO:0000313" key="2">
    <source>
        <dbReference type="Proteomes" id="UP000636264"/>
    </source>
</evidence>
<evidence type="ECO:0000313" key="1">
    <source>
        <dbReference type="EMBL" id="GGA74181.1"/>
    </source>
</evidence>
<accession>A0A916RXI4</accession>
<dbReference type="RefSeq" id="WP_188721921.1">
    <property type="nucleotide sequence ID" value="NZ_BMIF01000009.1"/>
</dbReference>
<proteinExistence type="predicted"/>
<dbReference type="Proteomes" id="UP000636264">
    <property type="component" value="Unassembled WGS sequence"/>
</dbReference>
<comment type="caution">
    <text evidence="1">The sequence shown here is derived from an EMBL/GenBank/DDBJ whole genome shotgun (WGS) entry which is preliminary data.</text>
</comment>
<dbReference type="Pfam" id="PF10707">
    <property type="entry name" value="YrbL-PhoP_reg"/>
    <property type="match status" value="1"/>
</dbReference>
<sequence>MAVKNVVVRRRIGSGVERVVYLHPVWEDIVIKINRDVPIDRNDIDYAYLSRIETTPVLPKMYGWVETQLGRGLMFERIHDDDGKTSLNLVEALRWERITIEEGRSLLQEALAALLKHGIILHDDENVNNFLVQNTASGRQLILVDGFGPFVMTAKARLRMRFPRLGREKALRSSYNLLAAYEKEVQKLWLEKTLLEDA</sequence>
<name>A0A916RXI4_9HYPH</name>
<dbReference type="InterPro" id="IPR019647">
    <property type="entry name" value="PhoP_reg_network_YrbL"/>
</dbReference>
<reference evidence="1" key="2">
    <citation type="submission" date="2020-09" db="EMBL/GenBank/DDBJ databases">
        <authorList>
            <person name="Sun Q."/>
            <person name="Zhou Y."/>
        </authorList>
    </citation>
    <scope>NUCLEOTIDE SEQUENCE</scope>
    <source>
        <strain evidence="1">CGMCC 1.15320</strain>
    </source>
</reference>
<protein>
    <recommendedName>
        <fullName evidence="3">PhoP regulatory network protein YrbL</fullName>
    </recommendedName>
</protein>
<gene>
    <name evidence="1" type="ORF">GCM10011385_30230</name>
</gene>
<dbReference type="AlphaFoldDB" id="A0A916RXI4"/>
<keyword evidence="2" id="KW-1185">Reference proteome</keyword>